<evidence type="ECO:0000313" key="7">
    <source>
        <dbReference type="EMBL" id="GCC52421.1"/>
    </source>
</evidence>
<organism evidence="7 8">
    <name type="scientific">Chryseotalea sanaruensis</name>
    <dbReference type="NCBI Taxonomy" id="2482724"/>
    <lineage>
        <taxon>Bacteria</taxon>
        <taxon>Pseudomonadati</taxon>
        <taxon>Bacteroidota</taxon>
        <taxon>Cytophagia</taxon>
        <taxon>Cytophagales</taxon>
        <taxon>Chryseotaleaceae</taxon>
        <taxon>Chryseotalea</taxon>
    </lineage>
</organism>
<dbReference type="EMBL" id="BHXQ01000005">
    <property type="protein sequence ID" value="GCC52421.1"/>
    <property type="molecule type" value="Genomic_DNA"/>
</dbReference>
<reference evidence="7 8" key="1">
    <citation type="submission" date="2018-11" db="EMBL/GenBank/DDBJ databases">
        <title>Chryseotalea sanarue gen. nov., sp., nov., a member of the family Cytophagaceae, isolated from a brackish lake in Hamamatsu Japan.</title>
        <authorList>
            <person name="Maejima Y."/>
            <person name="Iino T."/>
            <person name="Muraguchi Y."/>
            <person name="Fukuda K."/>
            <person name="Ohkuma M."/>
            <person name="Moriuchi R."/>
            <person name="Dohra H."/>
            <person name="Kimbara K."/>
            <person name="Shintani M."/>
        </authorList>
    </citation>
    <scope>NUCLEOTIDE SEQUENCE [LARGE SCALE GENOMIC DNA]</scope>
    <source>
        <strain evidence="7 8">Ys</strain>
    </source>
</reference>
<protein>
    <submittedName>
        <fullName evidence="7">Transcription antitermination factor NusB</fullName>
    </submittedName>
</protein>
<evidence type="ECO:0000313" key="8">
    <source>
        <dbReference type="Proteomes" id="UP000288227"/>
    </source>
</evidence>
<dbReference type="InterPro" id="IPR035926">
    <property type="entry name" value="NusB-like_sf"/>
</dbReference>
<dbReference type="GO" id="GO:0003723">
    <property type="term" value="F:RNA binding"/>
    <property type="evidence" value="ECO:0007669"/>
    <property type="project" value="UniProtKB-KW"/>
</dbReference>
<evidence type="ECO:0000256" key="2">
    <source>
        <dbReference type="ARBA" id="ARBA00022814"/>
    </source>
</evidence>
<dbReference type="Pfam" id="PF01029">
    <property type="entry name" value="NusB"/>
    <property type="match status" value="1"/>
</dbReference>
<evidence type="ECO:0000259" key="6">
    <source>
        <dbReference type="Pfam" id="PF01029"/>
    </source>
</evidence>
<dbReference type="PANTHER" id="PTHR11078:SF3">
    <property type="entry name" value="ANTITERMINATION NUSB DOMAIN-CONTAINING PROTEIN"/>
    <property type="match status" value="1"/>
</dbReference>
<comment type="similarity">
    <text evidence="1">Belongs to the NusB family.</text>
</comment>
<keyword evidence="3" id="KW-0694">RNA-binding</keyword>
<dbReference type="InterPro" id="IPR006027">
    <property type="entry name" value="NusB_RsmB_TIM44"/>
</dbReference>
<dbReference type="GO" id="GO:0005829">
    <property type="term" value="C:cytosol"/>
    <property type="evidence" value="ECO:0007669"/>
    <property type="project" value="TreeGrafter"/>
</dbReference>
<evidence type="ECO:0000256" key="4">
    <source>
        <dbReference type="ARBA" id="ARBA00023015"/>
    </source>
</evidence>
<evidence type="ECO:0000256" key="5">
    <source>
        <dbReference type="ARBA" id="ARBA00023163"/>
    </source>
</evidence>
<accession>A0A401UBZ2</accession>
<keyword evidence="2" id="KW-0889">Transcription antitermination</keyword>
<gene>
    <name evidence="7" type="ORF">SanaruYs_26580</name>
</gene>
<sequence length="336" mass="39023">MEVQNKELLKEQRQIAYKVFENAFAAEHGKVEHEEPKIEKVVNEALEYYAKQTKRDVENQRKNLVQDAERIYDYYISVLSLGVAIAEAAATDKKLTHTGFLNNLWVKGLQNSESLKKDSLKLNRHWNDKMDRVRVWFRDVIRTDDNYLESLDRKTPTLEEQRKVVSHIFKKLILGKTIINDFFEEEVLHWAEDKEIVKGMVEKTIKTYDPQKSDQLGLMTLSLDWNDDKAFVEKLYNYASDLPEEQSKLIADNTRNWEVDRLPLTDRVILEMAIAELITFPGIPVKVTINEYIELAKGYSTPKSRQFVNGILDVIAKTLQETGTLKKSGRGLIDNK</sequence>
<dbReference type="InterPro" id="IPR011605">
    <property type="entry name" value="NusB_fam"/>
</dbReference>
<keyword evidence="5" id="KW-0804">Transcription</keyword>
<evidence type="ECO:0000256" key="1">
    <source>
        <dbReference type="ARBA" id="ARBA00005952"/>
    </source>
</evidence>
<dbReference type="AlphaFoldDB" id="A0A401UBZ2"/>
<comment type="caution">
    <text evidence="7">The sequence shown here is derived from an EMBL/GenBank/DDBJ whole genome shotgun (WGS) entry which is preliminary data.</text>
</comment>
<dbReference type="Gene3D" id="1.10.940.10">
    <property type="entry name" value="NusB-like"/>
    <property type="match status" value="1"/>
</dbReference>
<feature type="domain" description="NusB/RsmB/TIM44" evidence="6">
    <location>
        <begin position="227"/>
        <end position="317"/>
    </location>
</feature>
<dbReference type="NCBIfam" id="TIGR01951">
    <property type="entry name" value="nusB"/>
    <property type="match status" value="1"/>
</dbReference>
<dbReference type="GO" id="GO:0031564">
    <property type="term" value="P:transcription antitermination"/>
    <property type="evidence" value="ECO:0007669"/>
    <property type="project" value="UniProtKB-KW"/>
</dbReference>
<keyword evidence="8" id="KW-1185">Reference proteome</keyword>
<keyword evidence="4" id="KW-0805">Transcription regulation</keyword>
<dbReference type="Proteomes" id="UP000288227">
    <property type="component" value="Unassembled WGS sequence"/>
</dbReference>
<dbReference type="GO" id="GO:0006353">
    <property type="term" value="P:DNA-templated transcription termination"/>
    <property type="evidence" value="ECO:0007669"/>
    <property type="project" value="InterPro"/>
</dbReference>
<dbReference type="SUPFAM" id="SSF48013">
    <property type="entry name" value="NusB-like"/>
    <property type="match status" value="1"/>
</dbReference>
<evidence type="ECO:0000256" key="3">
    <source>
        <dbReference type="ARBA" id="ARBA00022884"/>
    </source>
</evidence>
<name>A0A401UBZ2_9BACT</name>
<proteinExistence type="inferred from homology"/>
<dbReference type="PANTHER" id="PTHR11078">
    <property type="entry name" value="N UTILIZATION SUBSTANCE PROTEIN B-RELATED"/>
    <property type="match status" value="1"/>
</dbReference>